<dbReference type="GO" id="GO:0003677">
    <property type="term" value="F:DNA binding"/>
    <property type="evidence" value="ECO:0007669"/>
    <property type="project" value="InterPro"/>
</dbReference>
<dbReference type="InterPro" id="IPR036388">
    <property type="entry name" value="WH-like_DNA-bd_sf"/>
</dbReference>
<protein>
    <recommendedName>
        <fullName evidence="2">HTH iclR-type domain-containing protein</fullName>
    </recommendedName>
</protein>
<evidence type="ECO:0000259" key="2">
    <source>
        <dbReference type="Pfam" id="PF09339"/>
    </source>
</evidence>
<dbReference type="RefSeq" id="WP_020963448.1">
    <property type="nucleotide sequence ID" value="NZ_CP007493.1"/>
</dbReference>
<dbReference type="InterPro" id="IPR005471">
    <property type="entry name" value="Tscrpt_reg_IclR_N"/>
</dbReference>
<evidence type="ECO:0000313" key="4">
    <source>
        <dbReference type="Proteomes" id="UP000266720"/>
    </source>
</evidence>
<dbReference type="Pfam" id="PF09339">
    <property type="entry name" value="HTH_IclR"/>
    <property type="match status" value="1"/>
</dbReference>
<gene>
    <name evidence="3" type="ORF">TCARB_0901</name>
</gene>
<evidence type="ECO:0000313" key="3">
    <source>
        <dbReference type="EMBL" id="AJB41951.1"/>
    </source>
</evidence>
<proteinExistence type="predicted"/>
<dbReference type="GeneID" id="25406325"/>
<dbReference type="KEGG" id="tcb:TCARB_0901"/>
<name>A0A3G1A8Z9_9CREN</name>
<reference evidence="4" key="1">
    <citation type="book" date="2010" name="EXTREMOPHILES" publisher="0:0-0">
        <title>Complete genome sequences of ten hyperthermophilic archaea reveal their metabolic capabilities and possible ecological roles.</title>
        <editorList>
            <person name="?"/>
        </editorList>
        <authorList>
            <person name="Ravin N.V."/>
            <person name="Mardanov A.V."/>
            <person name="Bonch-Osmolovskaya E.A."/>
            <person name="Skryabin K.G."/>
        </authorList>
    </citation>
    <scope>NUCLEOTIDE SEQUENCE [LARGE SCALE GENOMIC DNA]</scope>
    <source>
        <strain evidence="4">1505</strain>
    </source>
</reference>
<feature type="domain" description="HTH iclR-type" evidence="2">
    <location>
        <begin position="12"/>
        <end position="56"/>
    </location>
</feature>
<dbReference type="SUPFAM" id="SSF46785">
    <property type="entry name" value="Winged helix' DNA-binding domain"/>
    <property type="match status" value="1"/>
</dbReference>
<dbReference type="EMBL" id="CP007493">
    <property type="protein sequence ID" value="AJB41951.1"/>
    <property type="molecule type" value="Genomic_DNA"/>
</dbReference>
<keyword evidence="1" id="KW-0472">Membrane</keyword>
<feature type="transmembrane region" description="Helical" evidence="1">
    <location>
        <begin position="112"/>
        <end position="130"/>
    </location>
</feature>
<sequence>MSVKGELEGTALKIYIYLLESNEDAGVREIARDLGLPVSTVHYHLKRLEELGYVEKTTDGYKVAQRLKLRDYIVIGSRVIHRFTLYSLFFLGFAIGEAILVIQSQSINPDRIAVLIATLLASLIFGIERLRIK</sequence>
<feature type="transmembrane region" description="Helical" evidence="1">
    <location>
        <begin position="83"/>
        <end position="106"/>
    </location>
</feature>
<dbReference type="Gene3D" id="1.10.10.10">
    <property type="entry name" value="Winged helix-like DNA-binding domain superfamily/Winged helix DNA-binding domain"/>
    <property type="match status" value="1"/>
</dbReference>
<dbReference type="CDD" id="cd00090">
    <property type="entry name" value="HTH_ARSR"/>
    <property type="match status" value="1"/>
</dbReference>
<dbReference type="AlphaFoldDB" id="A0A3G1A8Z9"/>
<dbReference type="InterPro" id="IPR036390">
    <property type="entry name" value="WH_DNA-bd_sf"/>
</dbReference>
<keyword evidence="1" id="KW-1133">Transmembrane helix</keyword>
<keyword evidence="1" id="KW-0812">Transmembrane</keyword>
<organism evidence="3 4">
    <name type="scientific">Thermofilum adornatum 1505</name>
    <dbReference type="NCBI Taxonomy" id="697581"/>
    <lineage>
        <taxon>Archaea</taxon>
        <taxon>Thermoproteota</taxon>
        <taxon>Thermoprotei</taxon>
        <taxon>Thermofilales</taxon>
        <taxon>Thermofilaceae</taxon>
        <taxon>Thermofilum</taxon>
    </lineage>
</organism>
<evidence type="ECO:0000256" key="1">
    <source>
        <dbReference type="SAM" id="Phobius"/>
    </source>
</evidence>
<dbReference type="GO" id="GO:0006355">
    <property type="term" value="P:regulation of DNA-templated transcription"/>
    <property type="evidence" value="ECO:0007669"/>
    <property type="project" value="InterPro"/>
</dbReference>
<dbReference type="InterPro" id="IPR011991">
    <property type="entry name" value="ArsR-like_HTH"/>
</dbReference>
<dbReference type="Proteomes" id="UP000266720">
    <property type="component" value="Chromosome"/>
</dbReference>
<dbReference type="GeneID" id="16574447"/>
<accession>A0A3G1A8Z9</accession>